<dbReference type="Proteomes" id="UP000648801">
    <property type="component" value="Unassembled WGS sequence"/>
</dbReference>
<evidence type="ECO:0000256" key="1">
    <source>
        <dbReference type="SAM" id="Phobius"/>
    </source>
</evidence>
<keyword evidence="1" id="KW-0812">Transmembrane</keyword>
<accession>A0A916RVF2</accession>
<evidence type="ECO:0000313" key="2">
    <source>
        <dbReference type="EMBL" id="GGA72014.1"/>
    </source>
</evidence>
<gene>
    <name evidence="2" type="ORF">GCM10011507_24530</name>
</gene>
<sequence>MSLKLRYFAVTAVLFVALACTFERQAYAYVDPGSSLLIFQTLSALVTGALFYLRRRIKALFTRQSASNKSAE</sequence>
<protein>
    <recommendedName>
        <fullName evidence="4">Lipoprotein</fullName>
    </recommendedName>
</protein>
<dbReference type="AlphaFoldDB" id="A0A916RVF2"/>
<name>A0A916RVF2_9BACT</name>
<reference evidence="2" key="2">
    <citation type="submission" date="2020-09" db="EMBL/GenBank/DDBJ databases">
        <authorList>
            <person name="Sun Q."/>
            <person name="Zhou Y."/>
        </authorList>
    </citation>
    <scope>NUCLEOTIDE SEQUENCE</scope>
    <source>
        <strain evidence="2">CGMCC 1.15447</strain>
    </source>
</reference>
<dbReference type="EMBL" id="BMJB01000001">
    <property type="protein sequence ID" value="GGA72014.1"/>
    <property type="molecule type" value="Genomic_DNA"/>
</dbReference>
<keyword evidence="1" id="KW-0472">Membrane</keyword>
<feature type="transmembrane region" description="Helical" evidence="1">
    <location>
        <begin position="34"/>
        <end position="53"/>
    </location>
</feature>
<organism evidence="2 3">
    <name type="scientific">Edaphobacter acidisoli</name>
    <dbReference type="NCBI Taxonomy" id="2040573"/>
    <lineage>
        <taxon>Bacteria</taxon>
        <taxon>Pseudomonadati</taxon>
        <taxon>Acidobacteriota</taxon>
        <taxon>Terriglobia</taxon>
        <taxon>Terriglobales</taxon>
        <taxon>Acidobacteriaceae</taxon>
        <taxon>Edaphobacter</taxon>
    </lineage>
</organism>
<evidence type="ECO:0000313" key="3">
    <source>
        <dbReference type="Proteomes" id="UP000648801"/>
    </source>
</evidence>
<keyword evidence="3" id="KW-1185">Reference proteome</keyword>
<keyword evidence="1" id="KW-1133">Transmembrane helix</keyword>
<evidence type="ECO:0008006" key="4">
    <source>
        <dbReference type="Google" id="ProtNLM"/>
    </source>
</evidence>
<dbReference type="PROSITE" id="PS51257">
    <property type="entry name" value="PROKAR_LIPOPROTEIN"/>
    <property type="match status" value="1"/>
</dbReference>
<proteinExistence type="predicted"/>
<comment type="caution">
    <text evidence="2">The sequence shown here is derived from an EMBL/GenBank/DDBJ whole genome shotgun (WGS) entry which is preliminary data.</text>
</comment>
<reference evidence="2" key="1">
    <citation type="journal article" date="2014" name="Int. J. Syst. Evol. Microbiol.">
        <title>Complete genome sequence of Corynebacterium casei LMG S-19264T (=DSM 44701T), isolated from a smear-ripened cheese.</title>
        <authorList>
            <consortium name="US DOE Joint Genome Institute (JGI-PGF)"/>
            <person name="Walter F."/>
            <person name="Albersmeier A."/>
            <person name="Kalinowski J."/>
            <person name="Ruckert C."/>
        </authorList>
    </citation>
    <scope>NUCLEOTIDE SEQUENCE</scope>
    <source>
        <strain evidence="2">CGMCC 1.15447</strain>
    </source>
</reference>